<name>A0ABX2ERS4_9BURK</name>
<protein>
    <submittedName>
        <fullName evidence="2">CHAT domain-containing protein</fullName>
    </submittedName>
</protein>
<evidence type="ECO:0000313" key="3">
    <source>
        <dbReference type="Proteomes" id="UP000737171"/>
    </source>
</evidence>
<feature type="domain" description="CHAT" evidence="1">
    <location>
        <begin position="93"/>
        <end position="358"/>
    </location>
</feature>
<accession>A0ABX2ERS4</accession>
<proteinExistence type="predicted"/>
<reference evidence="2 3" key="1">
    <citation type="submission" date="2020-05" db="EMBL/GenBank/DDBJ databases">
        <title>Aquincola sp. isolate from soil.</title>
        <authorList>
            <person name="Han J."/>
            <person name="Kim D.-U."/>
        </authorList>
    </citation>
    <scope>NUCLEOTIDE SEQUENCE [LARGE SCALE GENOMIC DNA]</scope>
    <source>
        <strain evidence="2 3">S2</strain>
    </source>
</reference>
<dbReference type="Pfam" id="PF12770">
    <property type="entry name" value="CHAT"/>
    <property type="match status" value="1"/>
</dbReference>
<evidence type="ECO:0000259" key="1">
    <source>
        <dbReference type="Pfam" id="PF12770"/>
    </source>
</evidence>
<dbReference type="InterPro" id="IPR024983">
    <property type="entry name" value="CHAT_dom"/>
</dbReference>
<evidence type="ECO:0000313" key="2">
    <source>
        <dbReference type="EMBL" id="NRF71216.1"/>
    </source>
</evidence>
<gene>
    <name evidence="2" type="ORF">HLB44_29905</name>
</gene>
<dbReference type="RefSeq" id="WP_173131979.1">
    <property type="nucleotide sequence ID" value="NZ_JABRWJ010000011.1"/>
</dbReference>
<organism evidence="2 3">
    <name type="scientific">Pseudaquabacterium terrae</name>
    <dbReference type="NCBI Taxonomy" id="2732868"/>
    <lineage>
        <taxon>Bacteria</taxon>
        <taxon>Pseudomonadati</taxon>
        <taxon>Pseudomonadota</taxon>
        <taxon>Betaproteobacteria</taxon>
        <taxon>Burkholderiales</taxon>
        <taxon>Sphaerotilaceae</taxon>
        <taxon>Pseudaquabacterium</taxon>
    </lineage>
</organism>
<dbReference type="EMBL" id="JABRWJ010000011">
    <property type="protein sequence ID" value="NRF71216.1"/>
    <property type="molecule type" value="Genomic_DNA"/>
</dbReference>
<dbReference type="Proteomes" id="UP000737171">
    <property type="component" value="Unassembled WGS sequence"/>
</dbReference>
<sequence>MPAKLTSTTIEFHRFGGEGDVLLKDKKYIRTCGYQKAAEEVAVRIDPKEFRRNLNRLRYDIDRTPETVAAAKTSLGKEADYFLAQSQRVPGRAEALHQLDIVTHASELRAYPFEALYATLPDSVLASAESGVILTRRIRSNFSEEVPPWPEMPSVLFVHAELAHDLSQDLVDKHVRALTQALAPWGNASTLEKKSLLVVQAIDSIAKLGTARARGKFSYIHVLAHGARVDDEGLDESECEWGLRLGQPGSQAVSAEEIARALQPQDQHPLVVTLAACDSGNADRTELGNSSLVETLHRNGIPVVIGSQFPLTKPGSVTLAEVFYRELLSGGDVRIALHAARVALRQKAREAKEAEHDWLSLVGYVRLPPEGYSHYLEAFSLRVQLRMLEAARNDAEALFSGNSSPVRDDLDRIGDRLQERIAQLQAQFAGMNDPQQRAVRAECVGLLASANKSLAELRFMQAACFPADREELQRLSREALQEAVKWYGQAYLQDLSRHWQGMQKLALEMALTGQLANPVELMFVRHAARNAIDLDPKEYWACGTLAEAIMLESLTTGPTGLADARAALAELRKRSANDPKDQGFAKLSTRRQLRRYMMWWTLANGYFPKRGMDLSGHAADLVQLLGS</sequence>
<keyword evidence="3" id="KW-1185">Reference proteome</keyword>
<comment type="caution">
    <text evidence="2">The sequence shown here is derived from an EMBL/GenBank/DDBJ whole genome shotgun (WGS) entry which is preliminary data.</text>
</comment>